<reference evidence="3 4" key="2">
    <citation type="submission" date="2020-03" db="EMBL/GenBank/DDBJ databases">
        <authorList>
            <person name="Ichikawa N."/>
            <person name="Kimura A."/>
            <person name="Kitahashi Y."/>
            <person name="Uohara A."/>
        </authorList>
    </citation>
    <scope>NUCLEOTIDE SEQUENCE [LARGE SCALE GENOMIC DNA]</scope>
    <source>
        <strain evidence="3 4">NBRC 108639</strain>
    </source>
</reference>
<proteinExistence type="predicted"/>
<dbReference type="InterPro" id="IPR018649">
    <property type="entry name" value="SHOCT"/>
</dbReference>
<dbReference type="RefSeq" id="WP_218578939.1">
    <property type="nucleotide sequence ID" value="NZ_BAABGO010000006.1"/>
</dbReference>
<feature type="compositionally biased region" description="Basic and acidic residues" evidence="1">
    <location>
        <begin position="50"/>
        <end position="60"/>
    </location>
</feature>
<dbReference type="AlphaFoldDB" id="A0A6V8JZ59"/>
<reference evidence="3 4" key="1">
    <citation type="submission" date="2020-03" db="EMBL/GenBank/DDBJ databases">
        <title>Whole genome shotgun sequence of Phytohabitans houttuyneae NBRC 108639.</title>
        <authorList>
            <person name="Komaki H."/>
            <person name="Tamura T."/>
        </authorList>
    </citation>
    <scope>NUCLEOTIDE SEQUENCE [LARGE SCALE GENOMIC DNA]</scope>
    <source>
        <strain evidence="3 4">NBRC 108639</strain>
    </source>
</reference>
<evidence type="ECO:0000256" key="1">
    <source>
        <dbReference type="SAM" id="MobiDB-lite"/>
    </source>
</evidence>
<gene>
    <name evidence="3" type="ORF">Phou_022630</name>
</gene>
<dbReference type="Pfam" id="PF09851">
    <property type="entry name" value="SHOCT"/>
    <property type="match status" value="1"/>
</dbReference>
<evidence type="ECO:0000313" key="4">
    <source>
        <dbReference type="Proteomes" id="UP000482800"/>
    </source>
</evidence>
<evidence type="ECO:0000313" key="3">
    <source>
        <dbReference type="EMBL" id="GFJ78083.1"/>
    </source>
</evidence>
<evidence type="ECO:0000259" key="2">
    <source>
        <dbReference type="Pfam" id="PF09851"/>
    </source>
</evidence>
<dbReference type="Proteomes" id="UP000482800">
    <property type="component" value="Unassembled WGS sequence"/>
</dbReference>
<protein>
    <recommendedName>
        <fullName evidence="2">SHOCT domain-containing protein</fullName>
    </recommendedName>
</protein>
<dbReference type="EMBL" id="BLPF01000001">
    <property type="protein sequence ID" value="GFJ78083.1"/>
    <property type="molecule type" value="Genomic_DNA"/>
</dbReference>
<keyword evidence="4" id="KW-1185">Reference proteome</keyword>
<name>A0A6V8JZ59_9ACTN</name>
<accession>A0A6V8JZ59</accession>
<sequence>MLGRPMVRRGRPGLLGTMARTAVIAGTASATTGAVHGWRGRRQQQAAQEEAARQAAHEQRQPQQSAPPPAPSDLAGKLQQLADLHASGALTDQEYAAAKAQVLG</sequence>
<feature type="region of interest" description="Disordered" evidence="1">
    <location>
        <begin position="30"/>
        <end position="75"/>
    </location>
</feature>
<organism evidence="3 4">
    <name type="scientific">Phytohabitans houttuyneae</name>
    <dbReference type="NCBI Taxonomy" id="1076126"/>
    <lineage>
        <taxon>Bacteria</taxon>
        <taxon>Bacillati</taxon>
        <taxon>Actinomycetota</taxon>
        <taxon>Actinomycetes</taxon>
        <taxon>Micromonosporales</taxon>
        <taxon>Micromonosporaceae</taxon>
    </lineage>
</organism>
<feature type="domain" description="SHOCT" evidence="2">
    <location>
        <begin position="77"/>
        <end position="103"/>
    </location>
</feature>
<comment type="caution">
    <text evidence="3">The sequence shown here is derived from an EMBL/GenBank/DDBJ whole genome shotgun (WGS) entry which is preliminary data.</text>
</comment>